<dbReference type="EMBL" id="FOZM01000003">
    <property type="protein sequence ID" value="SFS22035.1"/>
    <property type="molecule type" value="Genomic_DNA"/>
</dbReference>
<proteinExistence type="inferred from homology"/>
<dbReference type="AlphaFoldDB" id="A0A1I6N236"/>
<evidence type="ECO:0000256" key="1">
    <source>
        <dbReference type="ARBA" id="ARBA00000683"/>
    </source>
</evidence>
<evidence type="ECO:0000256" key="11">
    <source>
        <dbReference type="ARBA" id="ARBA00022723"/>
    </source>
</evidence>
<dbReference type="PANTHER" id="PTHR46244:SF6">
    <property type="entry name" value="PHOSPHOENOLPYRUVATE-PROTEIN PHOSPHOTRANSFERASE"/>
    <property type="match status" value="1"/>
</dbReference>
<keyword evidence="7" id="KW-0963">Cytoplasm</keyword>
<feature type="domain" description="GAF" evidence="14">
    <location>
        <begin position="25"/>
        <end position="171"/>
    </location>
</feature>
<evidence type="ECO:0000256" key="2">
    <source>
        <dbReference type="ARBA" id="ARBA00001946"/>
    </source>
</evidence>
<evidence type="ECO:0000256" key="10">
    <source>
        <dbReference type="ARBA" id="ARBA00022683"/>
    </source>
</evidence>
<dbReference type="SUPFAM" id="SSF51621">
    <property type="entry name" value="Phosphoenolpyruvate/pyruvate domain"/>
    <property type="match status" value="1"/>
</dbReference>
<dbReference type="Pfam" id="PF05524">
    <property type="entry name" value="PEP-utilisers_N"/>
    <property type="match status" value="1"/>
</dbReference>
<dbReference type="InterPro" id="IPR003018">
    <property type="entry name" value="GAF"/>
</dbReference>
<dbReference type="NCBIfam" id="TIGR01417">
    <property type="entry name" value="PTS_I_fam"/>
    <property type="match status" value="1"/>
</dbReference>
<comment type="similarity">
    <text evidence="4">Belongs to the PEP-utilizing enzyme family.</text>
</comment>
<dbReference type="PRINTS" id="PR01736">
    <property type="entry name" value="PHPHTRNFRASE"/>
</dbReference>
<dbReference type="STRING" id="1123755.SAMN05444714_3094"/>
<dbReference type="OrthoDB" id="9765468at2"/>
<evidence type="ECO:0000313" key="15">
    <source>
        <dbReference type="EMBL" id="SFS22035.1"/>
    </source>
</evidence>
<organism evidence="15 16">
    <name type="scientific">Yoonia litorea</name>
    <dbReference type="NCBI Taxonomy" id="1123755"/>
    <lineage>
        <taxon>Bacteria</taxon>
        <taxon>Pseudomonadati</taxon>
        <taxon>Pseudomonadota</taxon>
        <taxon>Alphaproteobacteria</taxon>
        <taxon>Rhodobacterales</taxon>
        <taxon>Paracoccaceae</taxon>
        <taxon>Yoonia</taxon>
    </lineage>
</organism>
<dbReference type="InterPro" id="IPR008279">
    <property type="entry name" value="PEP-util_enz_mobile_dom"/>
</dbReference>
<dbReference type="InterPro" id="IPR008731">
    <property type="entry name" value="PTS_EIN"/>
</dbReference>
<name>A0A1I6N236_9RHOB</name>
<evidence type="ECO:0000256" key="5">
    <source>
        <dbReference type="ARBA" id="ARBA00012232"/>
    </source>
</evidence>
<dbReference type="SMART" id="SM00065">
    <property type="entry name" value="GAF"/>
    <property type="match status" value="1"/>
</dbReference>
<dbReference type="InterPro" id="IPR036637">
    <property type="entry name" value="Phosphohistidine_dom_sf"/>
</dbReference>
<dbReference type="Gene3D" id="3.50.30.10">
    <property type="entry name" value="Phosphohistidine domain"/>
    <property type="match status" value="1"/>
</dbReference>
<dbReference type="SUPFAM" id="SSF55781">
    <property type="entry name" value="GAF domain-like"/>
    <property type="match status" value="1"/>
</dbReference>
<keyword evidence="12" id="KW-0418">Kinase</keyword>
<dbReference type="Pfam" id="PF02896">
    <property type="entry name" value="PEP-utilizers_C"/>
    <property type="match status" value="1"/>
</dbReference>
<keyword evidence="6" id="KW-0813">Transport</keyword>
<dbReference type="RefSeq" id="WP_090210300.1">
    <property type="nucleotide sequence ID" value="NZ_FOZM01000003.1"/>
</dbReference>
<evidence type="ECO:0000256" key="6">
    <source>
        <dbReference type="ARBA" id="ARBA00022448"/>
    </source>
</evidence>
<keyword evidence="8" id="KW-0762">Sugar transport</keyword>
<gene>
    <name evidence="15" type="ORF">SAMN05444714_3094</name>
</gene>
<reference evidence="15 16" key="1">
    <citation type="submission" date="2016-10" db="EMBL/GenBank/DDBJ databases">
        <authorList>
            <person name="de Groot N.N."/>
        </authorList>
    </citation>
    <scope>NUCLEOTIDE SEQUENCE [LARGE SCALE GENOMIC DNA]</scope>
    <source>
        <strain evidence="15 16">DSM 29433</strain>
    </source>
</reference>
<dbReference type="InterPro" id="IPR040442">
    <property type="entry name" value="Pyrv_kinase-like_dom_sf"/>
</dbReference>
<dbReference type="Gene3D" id="3.30.450.40">
    <property type="match status" value="1"/>
</dbReference>
<comment type="subcellular location">
    <subcellularLocation>
        <location evidence="3">Cytoplasm</location>
    </subcellularLocation>
</comment>
<dbReference type="Proteomes" id="UP000198926">
    <property type="component" value="Unassembled WGS sequence"/>
</dbReference>
<accession>A0A1I6N236</accession>
<evidence type="ECO:0000256" key="3">
    <source>
        <dbReference type="ARBA" id="ARBA00004496"/>
    </source>
</evidence>
<evidence type="ECO:0000256" key="12">
    <source>
        <dbReference type="ARBA" id="ARBA00022777"/>
    </source>
</evidence>
<dbReference type="EC" id="2.7.3.9" evidence="5"/>
<keyword evidence="16" id="KW-1185">Reference proteome</keyword>
<dbReference type="Pfam" id="PF01590">
    <property type="entry name" value="GAF"/>
    <property type="match status" value="1"/>
</dbReference>
<dbReference type="InterPro" id="IPR015813">
    <property type="entry name" value="Pyrv/PenolPyrv_kinase-like_dom"/>
</dbReference>
<dbReference type="GO" id="GO:0016301">
    <property type="term" value="F:kinase activity"/>
    <property type="evidence" value="ECO:0007669"/>
    <property type="project" value="UniProtKB-KW"/>
</dbReference>
<dbReference type="Gene3D" id="3.20.20.60">
    <property type="entry name" value="Phosphoenolpyruvate-binding domains"/>
    <property type="match status" value="1"/>
</dbReference>
<dbReference type="InterPro" id="IPR029016">
    <property type="entry name" value="GAF-like_dom_sf"/>
</dbReference>
<keyword evidence="11" id="KW-0479">Metal-binding</keyword>
<dbReference type="GO" id="GO:0005737">
    <property type="term" value="C:cytoplasm"/>
    <property type="evidence" value="ECO:0007669"/>
    <property type="project" value="UniProtKB-SubCell"/>
</dbReference>
<evidence type="ECO:0000259" key="14">
    <source>
        <dbReference type="SMART" id="SM00065"/>
    </source>
</evidence>
<dbReference type="GO" id="GO:0009401">
    <property type="term" value="P:phosphoenolpyruvate-dependent sugar phosphotransferase system"/>
    <property type="evidence" value="ECO:0007669"/>
    <property type="project" value="UniProtKB-KW"/>
</dbReference>
<dbReference type="InterPro" id="IPR036618">
    <property type="entry name" value="PtsI_HPr-bd_sf"/>
</dbReference>
<evidence type="ECO:0000256" key="4">
    <source>
        <dbReference type="ARBA" id="ARBA00007837"/>
    </source>
</evidence>
<dbReference type="SUPFAM" id="SSF47831">
    <property type="entry name" value="Enzyme I of the PEP:sugar phosphotransferase system HPr-binding (sub)domain"/>
    <property type="match status" value="1"/>
</dbReference>
<keyword evidence="9 15" id="KW-0808">Transferase</keyword>
<evidence type="ECO:0000313" key="16">
    <source>
        <dbReference type="Proteomes" id="UP000198926"/>
    </source>
</evidence>
<comment type="cofactor">
    <cofactor evidence="2">
        <name>Mg(2+)</name>
        <dbReference type="ChEBI" id="CHEBI:18420"/>
    </cofactor>
</comment>
<dbReference type="GO" id="GO:0046872">
    <property type="term" value="F:metal ion binding"/>
    <property type="evidence" value="ECO:0007669"/>
    <property type="project" value="UniProtKB-KW"/>
</dbReference>
<evidence type="ECO:0000256" key="9">
    <source>
        <dbReference type="ARBA" id="ARBA00022679"/>
    </source>
</evidence>
<dbReference type="Pfam" id="PF00391">
    <property type="entry name" value="PEP-utilizers"/>
    <property type="match status" value="1"/>
</dbReference>
<evidence type="ECO:0000256" key="8">
    <source>
        <dbReference type="ARBA" id="ARBA00022597"/>
    </source>
</evidence>
<dbReference type="Gene3D" id="1.10.274.10">
    <property type="entry name" value="PtsI, HPr-binding domain"/>
    <property type="match status" value="1"/>
</dbReference>
<keyword evidence="13" id="KW-0460">Magnesium</keyword>
<dbReference type="GO" id="GO:0008965">
    <property type="term" value="F:phosphoenolpyruvate-protein phosphotransferase activity"/>
    <property type="evidence" value="ECO:0007669"/>
    <property type="project" value="UniProtKB-EC"/>
</dbReference>
<keyword evidence="10" id="KW-0598">Phosphotransferase system</keyword>
<dbReference type="InterPro" id="IPR050499">
    <property type="entry name" value="PEP-utilizing_PTS_enzyme"/>
</dbReference>
<dbReference type="SUPFAM" id="SSF52009">
    <property type="entry name" value="Phosphohistidine domain"/>
    <property type="match status" value="1"/>
</dbReference>
<comment type="catalytic activity">
    <reaction evidence="1">
        <text>L-histidyl-[protein] + phosphoenolpyruvate = N(pros)-phospho-L-histidyl-[protein] + pyruvate</text>
        <dbReference type="Rhea" id="RHEA:23880"/>
        <dbReference type="Rhea" id="RHEA-COMP:9745"/>
        <dbReference type="Rhea" id="RHEA-COMP:9746"/>
        <dbReference type="ChEBI" id="CHEBI:15361"/>
        <dbReference type="ChEBI" id="CHEBI:29979"/>
        <dbReference type="ChEBI" id="CHEBI:58702"/>
        <dbReference type="ChEBI" id="CHEBI:64837"/>
        <dbReference type="EC" id="2.7.3.9"/>
    </reaction>
</comment>
<evidence type="ECO:0000256" key="7">
    <source>
        <dbReference type="ARBA" id="ARBA00022490"/>
    </source>
</evidence>
<dbReference type="PANTHER" id="PTHR46244">
    <property type="entry name" value="PHOSPHOENOLPYRUVATE-PROTEIN PHOSPHOTRANSFERASE"/>
    <property type="match status" value="1"/>
</dbReference>
<dbReference type="InterPro" id="IPR000121">
    <property type="entry name" value="PEP_util_C"/>
</dbReference>
<protein>
    <recommendedName>
        <fullName evidence="5">phosphoenolpyruvate--protein phosphotransferase</fullName>
        <ecNumber evidence="5">2.7.3.9</ecNumber>
    </recommendedName>
</protein>
<dbReference type="InterPro" id="IPR006318">
    <property type="entry name" value="PTS_EI-like"/>
</dbReference>
<evidence type="ECO:0000256" key="13">
    <source>
        <dbReference type="ARBA" id="ARBA00022842"/>
    </source>
</evidence>
<sequence length="747" mass="81954">MPERLESESRKLLGRLREALATDNEGQARLDAVVELIADSMGTEVCSIYLFRDPETLELCATKGLQAEAVHQTRMRLGEGLVGRTAKDRTVINTADAPSTKGFRYMPETGEERYSSFCGVPIQRLGESLGVLVVQSKAQREYTPDEVYALEIVAMVIAEMTELGAFVGEGAALSARHQQPVMLRGSVGQEGASEGHVHLHEPRVVVTNPISDDPETERARLIEAIDNLRAGVDDMLTGTMTVDAEQKQVLEAYRMFANSSSWLKRMEEDVKNGLSAEAAVEKEQSLARARLSKAADPYLRERLHDLDDLSNKLLRLLTGQGADATADMPENPILVARNIGPGELLEYGKQIKGIVLEEGSVGSHAAIVARAWAIPLIINAKGVTTEALNGDTILVDGDQGIAHLRPDDTVHAAFRDKIAMQTRAQERYASIRDLPAIAKCGTEVSLQMNAGLIADLPSLAGSGAEGVGLFRTELQFLIRNQMPRRAELSALYSRVIKAADGKRVAFRTLDIGSDKVLPYMKPNDEPNPAMGWRAIRVGLDKPGVLRMQLQALLRAADGGPLTVMFPFITQLSEFRAARAEMDKALARERKLGHPIPSDLKVGAMLETPSLAYAPDAFFKEVEFVSIGGNDLKQFFFAADRENERVRRRYDTLDVSFLAFLKHVVERCRIAQTPLSFCGEDAGRPIEALCLAALGIQTLSMRPASIGPVKHLLRRVDLDEVRDVMDNAIINGELSVRRAVADWLVHQV</sequence>